<accession>A0A066X0X1</accession>
<feature type="compositionally biased region" description="Polar residues" evidence="1">
    <location>
        <begin position="1074"/>
        <end position="1085"/>
    </location>
</feature>
<organism evidence="3 4">
    <name type="scientific">Colletotrichum sublineola</name>
    <name type="common">Sorghum anthracnose fungus</name>
    <dbReference type="NCBI Taxonomy" id="1173701"/>
    <lineage>
        <taxon>Eukaryota</taxon>
        <taxon>Fungi</taxon>
        <taxon>Dikarya</taxon>
        <taxon>Ascomycota</taxon>
        <taxon>Pezizomycotina</taxon>
        <taxon>Sordariomycetes</taxon>
        <taxon>Hypocreomycetidae</taxon>
        <taxon>Glomerellales</taxon>
        <taxon>Glomerellaceae</taxon>
        <taxon>Colletotrichum</taxon>
        <taxon>Colletotrichum graminicola species complex</taxon>
    </lineage>
</organism>
<feature type="compositionally biased region" description="Acidic residues" evidence="1">
    <location>
        <begin position="1089"/>
        <end position="1100"/>
    </location>
</feature>
<feature type="compositionally biased region" description="Basic and acidic residues" evidence="1">
    <location>
        <begin position="1126"/>
        <end position="1137"/>
    </location>
</feature>
<feature type="compositionally biased region" description="Polar residues" evidence="1">
    <location>
        <begin position="921"/>
        <end position="946"/>
    </location>
</feature>
<feature type="region of interest" description="Disordered" evidence="1">
    <location>
        <begin position="916"/>
        <end position="948"/>
    </location>
</feature>
<dbReference type="EMBL" id="JMSE01001424">
    <property type="protein sequence ID" value="KDN61324.1"/>
    <property type="molecule type" value="Genomic_DNA"/>
</dbReference>
<evidence type="ECO:0000313" key="3">
    <source>
        <dbReference type="EMBL" id="KDN61324.1"/>
    </source>
</evidence>
<gene>
    <name evidence="3" type="ORF">CSUB01_05262</name>
</gene>
<proteinExistence type="predicted"/>
<feature type="region of interest" description="Disordered" evidence="1">
    <location>
        <begin position="58"/>
        <end position="98"/>
    </location>
</feature>
<keyword evidence="4" id="KW-1185">Reference proteome</keyword>
<dbReference type="Pfam" id="PF25909">
    <property type="entry name" value="zf-C2H2_AHC1"/>
    <property type="match status" value="1"/>
</dbReference>
<feature type="compositionally biased region" description="Polar residues" evidence="1">
    <location>
        <begin position="762"/>
        <end position="775"/>
    </location>
</feature>
<protein>
    <recommendedName>
        <fullName evidence="2">AHC1-like C2H2 zinc-finger domain-containing protein</fullName>
    </recommendedName>
</protein>
<dbReference type="AlphaFoldDB" id="A0A066X0X1"/>
<dbReference type="OrthoDB" id="5355528at2759"/>
<feature type="region of interest" description="Disordered" evidence="1">
    <location>
        <begin position="1073"/>
        <end position="1172"/>
    </location>
</feature>
<comment type="caution">
    <text evidence="3">The sequence shown here is derived from an EMBL/GenBank/DDBJ whole genome shotgun (WGS) entry which is preliminary data.</text>
</comment>
<feature type="region of interest" description="Disordered" evidence="1">
    <location>
        <begin position="552"/>
        <end position="618"/>
    </location>
</feature>
<evidence type="ECO:0000256" key="1">
    <source>
        <dbReference type="SAM" id="MobiDB-lite"/>
    </source>
</evidence>
<feature type="compositionally biased region" description="Basic residues" evidence="1">
    <location>
        <begin position="61"/>
        <end position="72"/>
    </location>
</feature>
<feature type="compositionally biased region" description="Polar residues" evidence="1">
    <location>
        <begin position="76"/>
        <end position="94"/>
    </location>
</feature>
<feature type="region of interest" description="Disordered" evidence="1">
    <location>
        <begin position="977"/>
        <end position="1057"/>
    </location>
</feature>
<feature type="compositionally biased region" description="Low complexity" evidence="1">
    <location>
        <begin position="994"/>
        <end position="1017"/>
    </location>
</feature>
<feature type="compositionally biased region" description="Polar residues" evidence="1">
    <location>
        <begin position="1025"/>
        <end position="1036"/>
    </location>
</feature>
<feature type="domain" description="AHC1-like C2H2 zinc-finger" evidence="2">
    <location>
        <begin position="799"/>
        <end position="849"/>
    </location>
</feature>
<evidence type="ECO:0000259" key="2">
    <source>
        <dbReference type="Pfam" id="PF25909"/>
    </source>
</evidence>
<dbReference type="InterPro" id="IPR058706">
    <property type="entry name" value="zf-C2H2_AHC1-like"/>
</dbReference>
<dbReference type="eggNOG" id="ENOG502S5YH">
    <property type="taxonomic scope" value="Eukaryota"/>
</dbReference>
<sequence length="1172" mass="127633">MSHPPILVRGRPALEAAELWKALKLQGLGPPSQQANKKLGKNRRPIFRKRVLSLTVDISHRGQRTATHRRTRNTASDHQLASPSSSSRLTQGDRTPTKLPLSASLLTLQQVLRILDHRLTNSQSSRSLTSSLVAKVHSSSNSLSYLLFLPLTSACFSACTARQRVYRICRAINNNNSQRETGPLAPTETWHIQRYIAQSPRPSTQSQFTPPCLDPLVPLSHTYTHTPHIPVALWLAAFAAFHRLWGGPFSPSSILGPPALAITTPEANFPPNSRTSPARRKLPDKLASLFSLFRCHSHLQQFILLKQPPPLPPKPHQNHSSTPLRGQSTASLYLTLLAQLPSRIHFCSVFLRQIEAFISSRFFCVLVFAARPGATPSLCRRLAFFGLCLSRLALTLLAFGLFLRWTPDHIIARTRPLPPLPATPFRTPSPQDQPTHCTPHARLVLVHARPQQPRQRLTLDPTCLGNPLFTSAPVAPHVGASPIAPQHFRFLPAPTYYVAAAAWPPARLATSHLIASTHIALMFRFWGSERGSETTLSLSQPMPSFAQKHQFILPHPPAPTTLPSHQASPQKRRLSSIDDSSSPGVALDAGEQPLKRVKLESSSPSVADTPSCDAAAPAPVAAPAASPAVTNDIEEARDAIQYQFGLEILLKHNELRLINQELAKCQVALEQLRRCHLIPYPTACPTPAQMLDISNGKGPALQTRPGEPVPQWAPPFGVVDGPYARHYAKWLIPDPKFDGMQPEWYPVHETARSRGSVEGRTTRNSMSDFASTNKNRPARGLGGPKLQSLSSGYPQPKEKAGPCVLKRSDGQTVKLVCLDCNRENFSSTQGFINHCRIAHRRDFKSHEEAAVHCGHPIEVNEGGGVVGEEKAPAPSTAIASGLVHPLAQSDMSTQQAYVALRSRIADSLKMYREGKLPGVTSIPNGSSKASPANSTAQKTNSFTPSADTPFLSRLMQSRNFNGNLNDIVSDAKEKVSMDDFAPPGEDSEETETGPSSPQSTAAPAARVPATAMRMPARAPVPPVVLTSSTRPASSKGRSPHTGFASPPMSSPDKDDGHRMMMLRDEDVEMDVDLSPNTMASNNAPSLVSDDGEYDDSDDGSSESGVSDRMDAESVSDVAEITLDEDHDGRPLAHHREPSSVGSSAAMRLKKDENKHVTFVSPVHDSAKRARKV</sequence>
<dbReference type="Proteomes" id="UP000027238">
    <property type="component" value="Unassembled WGS sequence"/>
</dbReference>
<evidence type="ECO:0000313" key="4">
    <source>
        <dbReference type="Proteomes" id="UP000027238"/>
    </source>
</evidence>
<name>A0A066X0X1_COLSU</name>
<feature type="region of interest" description="Disordered" evidence="1">
    <location>
        <begin position="755"/>
        <end position="803"/>
    </location>
</feature>
<dbReference type="STRING" id="1173701.A0A066X0X1"/>
<reference evidence="4" key="1">
    <citation type="journal article" date="2014" name="Genome Announc.">
        <title>Draft genome sequence of Colletotrichum sublineola, a destructive pathogen of cultivated sorghum.</title>
        <authorList>
            <person name="Baroncelli R."/>
            <person name="Sanz-Martin J.M."/>
            <person name="Rech G.E."/>
            <person name="Sukno S.A."/>
            <person name="Thon M.R."/>
        </authorList>
    </citation>
    <scope>NUCLEOTIDE SEQUENCE [LARGE SCALE GENOMIC DNA]</scope>
    <source>
        <strain evidence="4">TX430BB</strain>
    </source>
</reference>
<dbReference type="HOGENOM" id="CLU_310793_0_0_1"/>